<dbReference type="EnsemblMetazoa" id="GAUT046809-RA">
    <property type="protein sequence ID" value="GAUT046809-PA"/>
    <property type="gene ID" value="GAUT046809"/>
</dbReference>
<keyword evidence="2" id="KW-1185">Reference proteome</keyword>
<sequence length="113" mass="13253">MKISWLSKSEVQSRCLTLQKKGVQYYAILCRKAPKAQSFQELNKHTHTHHALVHKLMRDERPHKPHLLVGIEKTEIYENDANNFPLDHYNSISTSIFKRYIDVQMIAVYAKCT</sequence>
<dbReference type="Proteomes" id="UP000078200">
    <property type="component" value="Unassembled WGS sequence"/>
</dbReference>
<proteinExistence type="predicted"/>
<name>A0A1A9VT95_GLOAU</name>
<evidence type="ECO:0000313" key="2">
    <source>
        <dbReference type="Proteomes" id="UP000078200"/>
    </source>
</evidence>
<organism evidence="1 2">
    <name type="scientific">Glossina austeni</name>
    <name type="common">Savannah tsetse fly</name>
    <dbReference type="NCBI Taxonomy" id="7395"/>
    <lineage>
        <taxon>Eukaryota</taxon>
        <taxon>Metazoa</taxon>
        <taxon>Ecdysozoa</taxon>
        <taxon>Arthropoda</taxon>
        <taxon>Hexapoda</taxon>
        <taxon>Insecta</taxon>
        <taxon>Pterygota</taxon>
        <taxon>Neoptera</taxon>
        <taxon>Endopterygota</taxon>
        <taxon>Diptera</taxon>
        <taxon>Brachycera</taxon>
        <taxon>Muscomorpha</taxon>
        <taxon>Hippoboscoidea</taxon>
        <taxon>Glossinidae</taxon>
        <taxon>Glossina</taxon>
    </lineage>
</organism>
<protein>
    <submittedName>
        <fullName evidence="1">Uncharacterized protein</fullName>
    </submittedName>
</protein>
<evidence type="ECO:0000313" key="1">
    <source>
        <dbReference type="EnsemblMetazoa" id="GAUT046809-PA"/>
    </source>
</evidence>
<reference evidence="1" key="1">
    <citation type="submission" date="2020-05" db="UniProtKB">
        <authorList>
            <consortium name="EnsemblMetazoa"/>
        </authorList>
    </citation>
    <scope>IDENTIFICATION</scope>
    <source>
        <strain evidence="1">TTRI</strain>
    </source>
</reference>
<accession>A0A1A9VT95</accession>
<dbReference type="VEuPathDB" id="VectorBase:GAUT046809"/>
<dbReference type="AlphaFoldDB" id="A0A1A9VT95"/>